<accession>A0A0C9Z8N2</accession>
<gene>
    <name evidence="1" type="ORF">PISMIDRAFT_676969</name>
</gene>
<feature type="non-terminal residue" evidence="1">
    <location>
        <position position="59"/>
    </location>
</feature>
<dbReference type="Proteomes" id="UP000054018">
    <property type="component" value="Unassembled WGS sequence"/>
</dbReference>
<organism evidence="1 2">
    <name type="scientific">Pisolithus microcarpus 441</name>
    <dbReference type="NCBI Taxonomy" id="765257"/>
    <lineage>
        <taxon>Eukaryota</taxon>
        <taxon>Fungi</taxon>
        <taxon>Dikarya</taxon>
        <taxon>Basidiomycota</taxon>
        <taxon>Agaricomycotina</taxon>
        <taxon>Agaricomycetes</taxon>
        <taxon>Agaricomycetidae</taxon>
        <taxon>Boletales</taxon>
        <taxon>Sclerodermatineae</taxon>
        <taxon>Pisolithaceae</taxon>
        <taxon>Pisolithus</taxon>
    </lineage>
</organism>
<dbReference type="AlphaFoldDB" id="A0A0C9Z8N2"/>
<sequence>MAIVKRVTGLSWLKRVCCSWQKNDESMKIFNVPLPSLYTFSWSYSRKQSCSSVAHPVTV</sequence>
<reference evidence="1 2" key="1">
    <citation type="submission" date="2014-04" db="EMBL/GenBank/DDBJ databases">
        <authorList>
            <consortium name="DOE Joint Genome Institute"/>
            <person name="Kuo A."/>
            <person name="Kohler A."/>
            <person name="Costa M.D."/>
            <person name="Nagy L.G."/>
            <person name="Floudas D."/>
            <person name="Copeland A."/>
            <person name="Barry K.W."/>
            <person name="Cichocki N."/>
            <person name="Veneault-Fourrey C."/>
            <person name="LaButti K."/>
            <person name="Lindquist E.A."/>
            <person name="Lipzen A."/>
            <person name="Lundell T."/>
            <person name="Morin E."/>
            <person name="Murat C."/>
            <person name="Sun H."/>
            <person name="Tunlid A."/>
            <person name="Henrissat B."/>
            <person name="Grigoriev I.V."/>
            <person name="Hibbett D.S."/>
            <person name="Martin F."/>
            <person name="Nordberg H.P."/>
            <person name="Cantor M.N."/>
            <person name="Hua S.X."/>
        </authorList>
    </citation>
    <scope>NUCLEOTIDE SEQUENCE [LARGE SCALE GENOMIC DNA]</scope>
    <source>
        <strain evidence="1 2">441</strain>
    </source>
</reference>
<dbReference type="EMBL" id="KN833706">
    <property type="protein sequence ID" value="KIK25671.1"/>
    <property type="molecule type" value="Genomic_DNA"/>
</dbReference>
<evidence type="ECO:0000313" key="1">
    <source>
        <dbReference type="EMBL" id="KIK25671.1"/>
    </source>
</evidence>
<evidence type="ECO:0000313" key="2">
    <source>
        <dbReference type="Proteomes" id="UP000054018"/>
    </source>
</evidence>
<name>A0A0C9Z8N2_9AGAM</name>
<keyword evidence="2" id="KW-1185">Reference proteome</keyword>
<protein>
    <submittedName>
        <fullName evidence="1">Uncharacterized protein</fullName>
    </submittedName>
</protein>
<dbReference type="HOGENOM" id="CLU_2967385_0_0_1"/>
<reference evidence="2" key="2">
    <citation type="submission" date="2015-01" db="EMBL/GenBank/DDBJ databases">
        <title>Evolutionary Origins and Diversification of the Mycorrhizal Mutualists.</title>
        <authorList>
            <consortium name="DOE Joint Genome Institute"/>
            <consortium name="Mycorrhizal Genomics Consortium"/>
            <person name="Kohler A."/>
            <person name="Kuo A."/>
            <person name="Nagy L.G."/>
            <person name="Floudas D."/>
            <person name="Copeland A."/>
            <person name="Barry K.W."/>
            <person name="Cichocki N."/>
            <person name="Veneault-Fourrey C."/>
            <person name="LaButti K."/>
            <person name="Lindquist E.A."/>
            <person name="Lipzen A."/>
            <person name="Lundell T."/>
            <person name="Morin E."/>
            <person name="Murat C."/>
            <person name="Riley R."/>
            <person name="Ohm R."/>
            <person name="Sun H."/>
            <person name="Tunlid A."/>
            <person name="Henrissat B."/>
            <person name="Grigoriev I.V."/>
            <person name="Hibbett D.S."/>
            <person name="Martin F."/>
        </authorList>
    </citation>
    <scope>NUCLEOTIDE SEQUENCE [LARGE SCALE GENOMIC DNA]</scope>
    <source>
        <strain evidence="2">441</strain>
    </source>
</reference>
<proteinExistence type="predicted"/>